<dbReference type="Gene3D" id="1.20.920.10">
    <property type="entry name" value="Bromodomain-like"/>
    <property type="match status" value="1"/>
</dbReference>
<gene>
    <name evidence="4" type="ORF">M9Y10_044276</name>
</gene>
<dbReference type="InterPro" id="IPR001487">
    <property type="entry name" value="Bromodomain"/>
</dbReference>
<evidence type="ECO:0000256" key="2">
    <source>
        <dbReference type="PROSITE-ProRule" id="PRU00035"/>
    </source>
</evidence>
<keyword evidence="5" id="KW-1185">Reference proteome</keyword>
<organism evidence="4 5">
    <name type="scientific">Tritrichomonas musculus</name>
    <dbReference type="NCBI Taxonomy" id="1915356"/>
    <lineage>
        <taxon>Eukaryota</taxon>
        <taxon>Metamonada</taxon>
        <taxon>Parabasalia</taxon>
        <taxon>Tritrichomonadida</taxon>
        <taxon>Tritrichomonadidae</taxon>
        <taxon>Tritrichomonas</taxon>
    </lineage>
</organism>
<sequence>MVLFDPDLTKRCINITDEIMNNSFADIFILPVDPVRDGAPNYFNIIKNPQCLSQIKKTLKDKQYTYLYEWKRDMELVFTNAILFNGETSLIAREASSLMAQFRRLTKDMYTGTKAEWFVKINHYYQKLNLLMSNPPKIPKVVLKPLDVEDTISQKELQLLSEATLSLTTGNDVLQIIQLLNSFGLNLNIKNKEIVISLKELPPVAIKALTNFVKERFKVLGLSYPK</sequence>
<dbReference type="PANTHER" id="PTHR45926">
    <property type="entry name" value="OSJNBA0053K19.4 PROTEIN"/>
    <property type="match status" value="1"/>
</dbReference>
<dbReference type="PRINTS" id="PR00503">
    <property type="entry name" value="BROMODOMAIN"/>
</dbReference>
<dbReference type="SMART" id="SM00297">
    <property type="entry name" value="BROMO"/>
    <property type="match status" value="1"/>
</dbReference>
<evidence type="ECO:0000259" key="3">
    <source>
        <dbReference type="PROSITE" id="PS50014"/>
    </source>
</evidence>
<dbReference type="Pfam" id="PF00439">
    <property type="entry name" value="Bromodomain"/>
    <property type="match status" value="1"/>
</dbReference>
<dbReference type="SUPFAM" id="SSF47370">
    <property type="entry name" value="Bromodomain"/>
    <property type="match status" value="1"/>
</dbReference>
<evidence type="ECO:0000256" key="1">
    <source>
        <dbReference type="ARBA" id="ARBA00023117"/>
    </source>
</evidence>
<dbReference type="InterPro" id="IPR036427">
    <property type="entry name" value="Bromodomain-like_sf"/>
</dbReference>
<name>A0ABR2K2J0_9EUKA</name>
<dbReference type="PROSITE" id="PS50014">
    <property type="entry name" value="BROMODOMAIN_2"/>
    <property type="match status" value="1"/>
</dbReference>
<accession>A0ABR2K2J0</accession>
<feature type="domain" description="Bromo" evidence="3">
    <location>
        <begin position="20"/>
        <end position="92"/>
    </location>
</feature>
<comment type="caution">
    <text evidence="4">The sequence shown here is derived from an EMBL/GenBank/DDBJ whole genome shotgun (WGS) entry which is preliminary data.</text>
</comment>
<dbReference type="Proteomes" id="UP001470230">
    <property type="component" value="Unassembled WGS sequence"/>
</dbReference>
<proteinExistence type="predicted"/>
<evidence type="ECO:0000313" key="4">
    <source>
        <dbReference type="EMBL" id="KAK8885147.1"/>
    </source>
</evidence>
<keyword evidence="1 2" id="KW-0103">Bromodomain</keyword>
<reference evidence="4 5" key="1">
    <citation type="submission" date="2024-04" db="EMBL/GenBank/DDBJ databases">
        <title>Tritrichomonas musculus Genome.</title>
        <authorList>
            <person name="Alves-Ferreira E."/>
            <person name="Grigg M."/>
            <person name="Lorenzi H."/>
            <person name="Galac M."/>
        </authorList>
    </citation>
    <scope>NUCLEOTIDE SEQUENCE [LARGE SCALE GENOMIC DNA]</scope>
    <source>
        <strain evidence="4 5">EAF2021</strain>
    </source>
</reference>
<dbReference type="CDD" id="cd04369">
    <property type="entry name" value="Bromodomain"/>
    <property type="match status" value="1"/>
</dbReference>
<evidence type="ECO:0000313" key="5">
    <source>
        <dbReference type="Proteomes" id="UP001470230"/>
    </source>
</evidence>
<dbReference type="EMBL" id="JAPFFF010000008">
    <property type="protein sequence ID" value="KAK8885147.1"/>
    <property type="molecule type" value="Genomic_DNA"/>
</dbReference>
<protein>
    <recommendedName>
        <fullName evidence="3">Bromo domain-containing protein</fullName>
    </recommendedName>
</protein>